<protein>
    <recommendedName>
        <fullName evidence="2">Dihydropyrimidine dehydrogenase</fullName>
    </recommendedName>
</protein>
<accession>X1M0H3</accession>
<proteinExistence type="predicted"/>
<name>X1M0H3_9ZZZZ</name>
<dbReference type="Gene3D" id="1.10.1060.10">
    <property type="entry name" value="Alpha-helical ferredoxin"/>
    <property type="match status" value="1"/>
</dbReference>
<organism evidence="1">
    <name type="scientific">marine sediment metagenome</name>
    <dbReference type="NCBI Taxonomy" id="412755"/>
    <lineage>
        <taxon>unclassified sequences</taxon>
        <taxon>metagenomes</taxon>
        <taxon>ecological metagenomes</taxon>
    </lineage>
</organism>
<dbReference type="Gene3D" id="3.50.50.60">
    <property type="entry name" value="FAD/NAD(P)-binding domain"/>
    <property type="match status" value="1"/>
</dbReference>
<dbReference type="GO" id="GO:0051536">
    <property type="term" value="F:iron-sulfur cluster binding"/>
    <property type="evidence" value="ECO:0007669"/>
    <property type="project" value="InterPro"/>
</dbReference>
<sequence>DAVTGPQTVIEAIAAGQRAASSIRRYLQRKELSPLVERNGYEPIAISSVPPSDEETREKARIKASEIAMSSRKTSFKEVTLTYSPDEAIEEASRCLRCDLEVGG</sequence>
<dbReference type="AlphaFoldDB" id="X1M0H3"/>
<feature type="non-terminal residue" evidence="1">
    <location>
        <position position="1"/>
    </location>
</feature>
<reference evidence="1" key="1">
    <citation type="journal article" date="2014" name="Front. Microbiol.">
        <title>High frequency of phylogenetically diverse reductive dehalogenase-homologous genes in deep subseafloor sedimentary metagenomes.</title>
        <authorList>
            <person name="Kawai M."/>
            <person name="Futagami T."/>
            <person name="Toyoda A."/>
            <person name="Takaki Y."/>
            <person name="Nishi S."/>
            <person name="Hori S."/>
            <person name="Arai W."/>
            <person name="Tsubouchi T."/>
            <person name="Morono Y."/>
            <person name="Uchiyama I."/>
            <person name="Ito T."/>
            <person name="Fujiyama A."/>
            <person name="Inagaki F."/>
            <person name="Takami H."/>
        </authorList>
    </citation>
    <scope>NUCLEOTIDE SEQUENCE</scope>
    <source>
        <strain evidence="1">Expedition CK06-06</strain>
    </source>
</reference>
<comment type="caution">
    <text evidence="1">The sequence shown here is derived from an EMBL/GenBank/DDBJ whole genome shotgun (WGS) entry which is preliminary data.</text>
</comment>
<evidence type="ECO:0008006" key="2">
    <source>
        <dbReference type="Google" id="ProtNLM"/>
    </source>
</evidence>
<evidence type="ECO:0000313" key="1">
    <source>
        <dbReference type="EMBL" id="GAI08175.1"/>
    </source>
</evidence>
<dbReference type="SUPFAM" id="SSF46548">
    <property type="entry name" value="alpha-helical ferredoxin"/>
    <property type="match status" value="1"/>
</dbReference>
<dbReference type="EMBL" id="BARV01004858">
    <property type="protein sequence ID" value="GAI08175.1"/>
    <property type="molecule type" value="Genomic_DNA"/>
</dbReference>
<dbReference type="InterPro" id="IPR009051">
    <property type="entry name" value="Helical_ferredxn"/>
</dbReference>
<gene>
    <name evidence="1" type="ORF">S06H3_10478</name>
</gene>
<dbReference type="InterPro" id="IPR036188">
    <property type="entry name" value="FAD/NAD-bd_sf"/>
</dbReference>